<feature type="signal peptide" evidence="2">
    <location>
        <begin position="1"/>
        <end position="22"/>
    </location>
</feature>
<proteinExistence type="predicted"/>
<gene>
    <name evidence="3" type="ORF">FHU37_000320</name>
</gene>
<feature type="chain" id="PRO_5032901715" evidence="2">
    <location>
        <begin position="23"/>
        <end position="251"/>
    </location>
</feature>
<sequence>MRRHRSATVIATAALLAHGALAAPTAAAASAAPASASSTNESPQVRITATGQVLLPVTAPPNPYYSTFVSVYNQTGAHIEDHVLVVDATELEGVAVLSSGPCLDGDDTPRVFECAYPLEYPAAPQDNYREWEFLPAPGAEAGDQGTVTFSTVVDGEVVATASTLVHVGPLNGEHPLGSAPAPSSAAPDAPTPGGSDGTTPATANDPALQLAATGRTTPNTPLLAAGTTAMALGTAALLLASRATRQARPSS</sequence>
<organism evidence="3 4">
    <name type="scientific">Allostreptomyces psammosilenae</name>
    <dbReference type="NCBI Taxonomy" id="1892865"/>
    <lineage>
        <taxon>Bacteria</taxon>
        <taxon>Bacillati</taxon>
        <taxon>Actinomycetota</taxon>
        <taxon>Actinomycetes</taxon>
        <taxon>Kitasatosporales</taxon>
        <taxon>Streptomycetaceae</taxon>
        <taxon>Allostreptomyces</taxon>
    </lineage>
</organism>
<evidence type="ECO:0000313" key="4">
    <source>
        <dbReference type="Proteomes" id="UP000567795"/>
    </source>
</evidence>
<protein>
    <submittedName>
        <fullName evidence="3">Uncharacterized protein</fullName>
    </submittedName>
</protein>
<feature type="region of interest" description="Disordered" evidence="1">
    <location>
        <begin position="169"/>
        <end position="204"/>
    </location>
</feature>
<evidence type="ECO:0000313" key="3">
    <source>
        <dbReference type="EMBL" id="NYI03377.1"/>
    </source>
</evidence>
<evidence type="ECO:0000256" key="1">
    <source>
        <dbReference type="SAM" id="MobiDB-lite"/>
    </source>
</evidence>
<dbReference type="RefSeq" id="WP_179812438.1">
    <property type="nucleotide sequence ID" value="NZ_JACBZD010000001.1"/>
</dbReference>
<accession>A0A852ZPH4</accession>
<feature type="compositionally biased region" description="Low complexity" evidence="1">
    <location>
        <begin position="177"/>
        <end position="203"/>
    </location>
</feature>
<name>A0A852ZPH4_9ACTN</name>
<reference evidence="3 4" key="1">
    <citation type="submission" date="2020-07" db="EMBL/GenBank/DDBJ databases">
        <title>Sequencing the genomes of 1000 actinobacteria strains.</title>
        <authorList>
            <person name="Klenk H.-P."/>
        </authorList>
    </citation>
    <scope>NUCLEOTIDE SEQUENCE [LARGE SCALE GENOMIC DNA]</scope>
    <source>
        <strain evidence="3 4">DSM 42178</strain>
    </source>
</reference>
<dbReference type="AlphaFoldDB" id="A0A852ZPH4"/>
<comment type="caution">
    <text evidence="3">The sequence shown here is derived from an EMBL/GenBank/DDBJ whole genome shotgun (WGS) entry which is preliminary data.</text>
</comment>
<keyword evidence="2" id="KW-0732">Signal</keyword>
<dbReference type="Proteomes" id="UP000567795">
    <property type="component" value="Unassembled WGS sequence"/>
</dbReference>
<dbReference type="EMBL" id="JACBZD010000001">
    <property type="protein sequence ID" value="NYI03377.1"/>
    <property type="molecule type" value="Genomic_DNA"/>
</dbReference>
<evidence type="ECO:0000256" key="2">
    <source>
        <dbReference type="SAM" id="SignalP"/>
    </source>
</evidence>
<keyword evidence="4" id="KW-1185">Reference proteome</keyword>